<feature type="compositionally biased region" description="Basic and acidic residues" evidence="1">
    <location>
        <begin position="240"/>
        <end position="251"/>
    </location>
</feature>
<dbReference type="InterPro" id="IPR000270">
    <property type="entry name" value="PB1_dom"/>
</dbReference>
<dbReference type="SUPFAM" id="SSF54277">
    <property type="entry name" value="CAD &amp; PB1 domains"/>
    <property type="match status" value="1"/>
</dbReference>
<evidence type="ECO:0000256" key="1">
    <source>
        <dbReference type="SAM" id="MobiDB-lite"/>
    </source>
</evidence>
<feature type="compositionally biased region" description="Basic and acidic residues" evidence="1">
    <location>
        <begin position="102"/>
        <end position="112"/>
    </location>
</feature>
<sequence>MDPDRAVGMDCRMETTLLASAGTKASNAGFSFPFVADNQWTFDQFRSAIAAKYPWGLYDAVEFRYWDIDKSAWVPVQCDDELGIMFAIHDSFPAKLEISVIQRERGEPESRGTRSQSRSTGKGRTSQSRGKKATTHSGGSSSMQAPGTPTVEVPRHATPSHNKDSGDPYTEEGLPDDWPSDDEDERLFPQFVTRKKGKEKDDEGEDYVPPPEGMFGEAGEDEKEEDNDMGYSETSDEERPDVQYNRDDPSLKEGTIFSSAVDCRNALATFSIKTQSEFVIDKSDSTRLTVHCAYKRCQWRMHASLMRHNTLFQVLIVHCAY</sequence>
<gene>
    <name evidence="3" type="ORF">TRITD_2Bv1G052210</name>
</gene>
<name>A0A9R1PI02_TRITD</name>
<evidence type="ECO:0000313" key="3">
    <source>
        <dbReference type="EMBL" id="VAH43085.1"/>
    </source>
</evidence>
<feature type="compositionally biased region" description="Acidic residues" evidence="1">
    <location>
        <begin position="218"/>
        <end position="239"/>
    </location>
</feature>
<feature type="compositionally biased region" description="Polar residues" evidence="1">
    <location>
        <begin position="135"/>
        <end position="147"/>
    </location>
</feature>
<dbReference type="Gramene" id="TRITD2Bv1G052210.1">
    <property type="protein sequence ID" value="TRITD2Bv1G052210.1"/>
    <property type="gene ID" value="TRITD2Bv1G052210"/>
</dbReference>
<evidence type="ECO:0000313" key="4">
    <source>
        <dbReference type="Proteomes" id="UP000324705"/>
    </source>
</evidence>
<dbReference type="Proteomes" id="UP000324705">
    <property type="component" value="Chromosome 2B"/>
</dbReference>
<feature type="domain" description="PB1" evidence="2">
    <location>
        <begin position="20"/>
        <end position="101"/>
    </location>
</feature>
<dbReference type="AlphaFoldDB" id="A0A9R1PI02"/>
<dbReference type="SMART" id="SM00666">
    <property type="entry name" value="PB1"/>
    <property type="match status" value="1"/>
</dbReference>
<accession>A0A9R1PI02</accession>
<dbReference type="Pfam" id="PF03108">
    <property type="entry name" value="DBD_Tnp_Mut"/>
    <property type="match status" value="1"/>
</dbReference>
<proteinExistence type="predicted"/>
<feature type="compositionally biased region" description="Low complexity" evidence="1">
    <location>
        <begin position="113"/>
        <end position="126"/>
    </location>
</feature>
<dbReference type="EMBL" id="LT934114">
    <property type="protein sequence ID" value="VAH43085.1"/>
    <property type="molecule type" value="Genomic_DNA"/>
</dbReference>
<keyword evidence="4" id="KW-1185">Reference proteome</keyword>
<evidence type="ECO:0000259" key="2">
    <source>
        <dbReference type="SMART" id="SM00666"/>
    </source>
</evidence>
<feature type="region of interest" description="Disordered" evidence="1">
    <location>
        <begin position="102"/>
        <end position="251"/>
    </location>
</feature>
<reference evidence="3 4" key="1">
    <citation type="submission" date="2017-09" db="EMBL/GenBank/DDBJ databases">
        <authorList>
            <consortium name="International Durum Wheat Genome Sequencing Consortium (IDWGSC)"/>
            <person name="Milanesi L."/>
        </authorList>
    </citation>
    <scope>NUCLEOTIDE SEQUENCE [LARGE SCALE GENOMIC DNA]</scope>
    <source>
        <strain evidence="4">cv. Svevo</strain>
    </source>
</reference>
<feature type="compositionally biased region" description="Acidic residues" evidence="1">
    <location>
        <begin position="169"/>
        <end position="185"/>
    </location>
</feature>
<protein>
    <recommendedName>
        <fullName evidence="2">PB1 domain-containing protein</fullName>
    </recommendedName>
</protein>
<organism evidence="3 4">
    <name type="scientific">Triticum turgidum subsp. durum</name>
    <name type="common">Durum wheat</name>
    <name type="synonym">Triticum durum</name>
    <dbReference type="NCBI Taxonomy" id="4567"/>
    <lineage>
        <taxon>Eukaryota</taxon>
        <taxon>Viridiplantae</taxon>
        <taxon>Streptophyta</taxon>
        <taxon>Embryophyta</taxon>
        <taxon>Tracheophyta</taxon>
        <taxon>Spermatophyta</taxon>
        <taxon>Magnoliopsida</taxon>
        <taxon>Liliopsida</taxon>
        <taxon>Poales</taxon>
        <taxon>Poaceae</taxon>
        <taxon>BOP clade</taxon>
        <taxon>Pooideae</taxon>
        <taxon>Triticodae</taxon>
        <taxon>Triticeae</taxon>
        <taxon>Triticinae</taxon>
        <taxon>Triticum</taxon>
    </lineage>
</organism>
<dbReference type="Pfam" id="PF00564">
    <property type="entry name" value="PB1"/>
    <property type="match status" value="1"/>
</dbReference>
<dbReference type="InterPro" id="IPR004332">
    <property type="entry name" value="Transposase_MuDR"/>
</dbReference>